<dbReference type="Proteomes" id="UP000826656">
    <property type="component" value="Unassembled WGS sequence"/>
</dbReference>
<name>A0ABQ7U6L6_SOLTU</name>
<sequence>MNTADVAMFTVTATWKSVATKEFRGAITVKSPNLRETRGFFFSSSLFFEILHSRTSEMEESCRSDSPLSSESCIDVLTRSNSGESSSLIIENFKHDLVQTGSVTTDECMGWTNEKHNTFLDCLETSFVKQLHRSMVLRAGCVELNRSSRNLSKKLFNNDIANKQFTDWRDGCWKINIESDQPELLVGQGDEYHHVADLQLCSRLFTEEKQRRDKRTSSHGLEERSNLPLPIPAELHKTVSRTAEGSGQNFVDEDFEENSRSKKLKTAMTDTADNEQSPGVANAMFPQKGISKSTTTLSQGDVKSFFERQIRCSAMPQKQCFTNTSCLSVDFGQHSVMILGLGEGSKGIPGVLSMIIELVDFLCSGATFYVCGGMGENPAFAGGQYVDLRARGRRVAFTEVQLIKTRVRG</sequence>
<accession>A0ABQ7U6L6</accession>
<protein>
    <submittedName>
        <fullName evidence="2">Uncharacterized protein</fullName>
    </submittedName>
</protein>
<dbReference type="EMBL" id="JAIVGD010000026">
    <property type="protein sequence ID" value="KAH0742461.1"/>
    <property type="molecule type" value="Genomic_DNA"/>
</dbReference>
<evidence type="ECO:0000256" key="1">
    <source>
        <dbReference type="SAM" id="MobiDB-lite"/>
    </source>
</evidence>
<feature type="region of interest" description="Disordered" evidence="1">
    <location>
        <begin position="209"/>
        <end position="233"/>
    </location>
</feature>
<evidence type="ECO:0000313" key="2">
    <source>
        <dbReference type="EMBL" id="KAH0742461.1"/>
    </source>
</evidence>
<organism evidence="2 3">
    <name type="scientific">Solanum tuberosum</name>
    <name type="common">Potato</name>
    <dbReference type="NCBI Taxonomy" id="4113"/>
    <lineage>
        <taxon>Eukaryota</taxon>
        <taxon>Viridiplantae</taxon>
        <taxon>Streptophyta</taxon>
        <taxon>Embryophyta</taxon>
        <taxon>Tracheophyta</taxon>
        <taxon>Spermatophyta</taxon>
        <taxon>Magnoliopsida</taxon>
        <taxon>eudicotyledons</taxon>
        <taxon>Gunneridae</taxon>
        <taxon>Pentapetalae</taxon>
        <taxon>asterids</taxon>
        <taxon>lamiids</taxon>
        <taxon>Solanales</taxon>
        <taxon>Solanaceae</taxon>
        <taxon>Solanoideae</taxon>
        <taxon>Solaneae</taxon>
        <taxon>Solanum</taxon>
    </lineage>
</organism>
<gene>
    <name evidence="2" type="ORF">KY290_035504</name>
</gene>
<comment type="caution">
    <text evidence="2">The sequence shown here is derived from an EMBL/GenBank/DDBJ whole genome shotgun (WGS) entry which is preliminary data.</text>
</comment>
<evidence type="ECO:0000313" key="3">
    <source>
        <dbReference type="Proteomes" id="UP000826656"/>
    </source>
</evidence>
<dbReference type="InterPro" id="IPR044678">
    <property type="entry name" value="COR27/28"/>
</dbReference>
<keyword evidence="3" id="KW-1185">Reference proteome</keyword>
<dbReference type="PANTHER" id="PTHR33676">
    <property type="entry name" value="COLD REGULATED PROTEIN 27"/>
    <property type="match status" value="1"/>
</dbReference>
<dbReference type="PANTHER" id="PTHR33676:SF16">
    <property type="match status" value="1"/>
</dbReference>
<proteinExistence type="predicted"/>
<reference evidence="2 3" key="1">
    <citation type="journal article" date="2021" name="bioRxiv">
        <title>Chromosome-scale and haplotype-resolved genome assembly of a tetraploid potato cultivar.</title>
        <authorList>
            <person name="Sun H."/>
            <person name="Jiao W.-B."/>
            <person name="Krause K."/>
            <person name="Campoy J.A."/>
            <person name="Goel M."/>
            <person name="Folz-Donahue K."/>
            <person name="Kukat C."/>
            <person name="Huettel B."/>
            <person name="Schneeberger K."/>
        </authorList>
    </citation>
    <scope>NUCLEOTIDE SEQUENCE [LARGE SCALE GENOMIC DNA]</scope>
    <source>
        <strain evidence="2">SolTubOtavaFocal</strain>
        <tissue evidence="2">Leaves</tissue>
    </source>
</reference>